<evidence type="ECO:0000256" key="1">
    <source>
        <dbReference type="SAM" id="SignalP"/>
    </source>
</evidence>
<protein>
    <submittedName>
        <fullName evidence="2">Uncharacterized protein</fullName>
    </submittedName>
</protein>
<dbReference type="OrthoDB" id="2317741at2759"/>
<feature type="chain" id="PRO_5040834133" evidence="1">
    <location>
        <begin position="21"/>
        <end position="130"/>
    </location>
</feature>
<gene>
    <name evidence="2" type="ORF">J3R30DRAFT_3286814</name>
</gene>
<sequence length="130" mass="14321">MVFLFHTLYFLVALLTLTASAPLATRDVYIPHITAPDTNTTWKCGEIGKVTWDDSRRPENVTNPEGIVVLRKEGLEDTEHPLASGFSTVDSQSVSFKIPGVPTRNDYQIVLFGDSGNFSPVFTIKCDDSA</sequence>
<dbReference type="EMBL" id="JAOTPV010000005">
    <property type="protein sequence ID" value="KAJ4481964.1"/>
    <property type="molecule type" value="Genomic_DNA"/>
</dbReference>
<organism evidence="2 3">
    <name type="scientific">Lentinula aciculospora</name>
    <dbReference type="NCBI Taxonomy" id="153920"/>
    <lineage>
        <taxon>Eukaryota</taxon>
        <taxon>Fungi</taxon>
        <taxon>Dikarya</taxon>
        <taxon>Basidiomycota</taxon>
        <taxon>Agaricomycotina</taxon>
        <taxon>Agaricomycetes</taxon>
        <taxon>Agaricomycetidae</taxon>
        <taxon>Agaricales</taxon>
        <taxon>Marasmiineae</taxon>
        <taxon>Omphalotaceae</taxon>
        <taxon>Lentinula</taxon>
    </lineage>
</organism>
<evidence type="ECO:0000313" key="3">
    <source>
        <dbReference type="Proteomes" id="UP001150266"/>
    </source>
</evidence>
<proteinExistence type="predicted"/>
<evidence type="ECO:0000313" key="2">
    <source>
        <dbReference type="EMBL" id="KAJ4481964.1"/>
    </source>
</evidence>
<name>A0A9W9AG77_9AGAR</name>
<keyword evidence="3" id="KW-1185">Reference proteome</keyword>
<dbReference type="Proteomes" id="UP001150266">
    <property type="component" value="Unassembled WGS sequence"/>
</dbReference>
<feature type="signal peptide" evidence="1">
    <location>
        <begin position="1"/>
        <end position="20"/>
    </location>
</feature>
<keyword evidence="1" id="KW-0732">Signal</keyword>
<accession>A0A9W9AG77</accession>
<reference evidence="2" key="1">
    <citation type="submission" date="2022-08" db="EMBL/GenBank/DDBJ databases">
        <title>A Global Phylogenomic Analysis of the Shiitake Genus Lentinula.</title>
        <authorList>
            <consortium name="DOE Joint Genome Institute"/>
            <person name="Sierra-Patev S."/>
            <person name="Min B."/>
            <person name="Naranjo-Ortiz M."/>
            <person name="Looney B."/>
            <person name="Konkel Z."/>
            <person name="Slot J.C."/>
            <person name="Sakamoto Y."/>
            <person name="Steenwyk J.L."/>
            <person name="Rokas A."/>
            <person name="Carro J."/>
            <person name="Camarero S."/>
            <person name="Ferreira P."/>
            <person name="Molpeceres G."/>
            <person name="Ruiz-Duenas F.J."/>
            <person name="Serrano A."/>
            <person name="Henrissat B."/>
            <person name="Drula E."/>
            <person name="Hughes K.W."/>
            <person name="Mata J.L."/>
            <person name="Ishikawa N.K."/>
            <person name="Vargas-Isla R."/>
            <person name="Ushijima S."/>
            <person name="Smith C.A."/>
            <person name="Ahrendt S."/>
            <person name="Andreopoulos W."/>
            <person name="He G."/>
            <person name="Labutti K."/>
            <person name="Lipzen A."/>
            <person name="Ng V."/>
            <person name="Riley R."/>
            <person name="Sandor L."/>
            <person name="Barry K."/>
            <person name="Martinez A.T."/>
            <person name="Xiao Y."/>
            <person name="Gibbons J.G."/>
            <person name="Terashima K."/>
            <person name="Grigoriev I.V."/>
            <person name="Hibbett D.S."/>
        </authorList>
    </citation>
    <scope>NUCLEOTIDE SEQUENCE</scope>
    <source>
        <strain evidence="2">JLM2183</strain>
    </source>
</reference>
<dbReference type="AlphaFoldDB" id="A0A9W9AG77"/>
<comment type="caution">
    <text evidence="2">The sequence shown here is derived from an EMBL/GenBank/DDBJ whole genome shotgun (WGS) entry which is preliminary data.</text>
</comment>